<keyword evidence="2" id="KW-1185">Reference proteome</keyword>
<name>A0A370H152_9COXI</name>
<accession>A0A370H152</accession>
<gene>
    <name evidence="1" type="ORF">C8D86_1012</name>
</gene>
<comment type="caution">
    <text evidence="1">The sequence shown here is derived from an EMBL/GenBank/DDBJ whole genome shotgun (WGS) entry which is preliminary data.</text>
</comment>
<reference evidence="1 2" key="1">
    <citation type="submission" date="2018-07" db="EMBL/GenBank/DDBJ databases">
        <title>Genomic Encyclopedia of Type Strains, Phase IV (KMG-IV): sequencing the most valuable type-strain genomes for metagenomic binning, comparative biology and taxonomic classification.</title>
        <authorList>
            <person name="Goeker M."/>
        </authorList>
    </citation>
    <scope>NUCLEOTIDE SEQUENCE [LARGE SCALE GENOMIC DNA]</scope>
    <source>
        <strain evidence="1 2">DSM 16500</strain>
    </source>
</reference>
<dbReference type="EMBL" id="QQAX01000001">
    <property type="protein sequence ID" value="RDI48725.1"/>
    <property type="molecule type" value="Genomic_DNA"/>
</dbReference>
<dbReference type="AlphaFoldDB" id="A0A370H152"/>
<organism evidence="1 2">
    <name type="scientific">Aquicella lusitana</name>
    <dbReference type="NCBI Taxonomy" id="254246"/>
    <lineage>
        <taxon>Bacteria</taxon>
        <taxon>Pseudomonadati</taxon>
        <taxon>Pseudomonadota</taxon>
        <taxon>Gammaproteobacteria</taxon>
        <taxon>Legionellales</taxon>
        <taxon>Coxiellaceae</taxon>
        <taxon>Aquicella</taxon>
    </lineage>
</organism>
<proteinExistence type="predicted"/>
<evidence type="ECO:0000313" key="1">
    <source>
        <dbReference type="EMBL" id="RDI48725.1"/>
    </source>
</evidence>
<dbReference type="Proteomes" id="UP000254720">
    <property type="component" value="Unassembled WGS sequence"/>
</dbReference>
<dbReference type="RefSeq" id="WP_114833243.1">
    <property type="nucleotide sequence ID" value="NZ_LR699114.1"/>
</dbReference>
<protein>
    <submittedName>
        <fullName evidence="1">Uncharacterized protein</fullName>
    </submittedName>
</protein>
<sequence>MLTRLMNQFFSAGAIILSMILVNAVYASDSTQLVVPRLAAQTLKPTTTDQSAPVTMDPSSNASLSCPQGYALTNISATAQTKESVKVYRECNGVSAAGYVHTWCKNNLQTYNPVKSAPKGTYVCRKIINKWEPV</sequence>
<evidence type="ECO:0000313" key="2">
    <source>
        <dbReference type="Proteomes" id="UP000254720"/>
    </source>
</evidence>